<sequence length="521" mass="56195">MPSPTNEDRLRKRKMESSSARDASNASDARRSISSAYNPPDSYQNMNDVGSILPVGLHGSGSPGRLSQGQGQGIPRSGLEVEAYNMPPDWANLDEVAATSPVENVHEAPIYTHRSLEQTRSWTQERRRGSGSSAGEESGEEGRIPAVVLQHSQQESVSQLATETYTISYLIFFAILGTLARVGLTALTSYPGAPVIFSVIWANFSGSLVMGFLSEDRMLFRDEWGTPTYDQQIALAKMEHDASSRSTQSQHVVDLVAAKRAHLATKKTIPLYIGLATGFCGSFTSFSSFIRDIYLALSNSMVAPGYGGSPEGRNGGYSFMALIAIIITTVALSLAGLIVGAHLAIFTERYTPSIPYPVTRKVIDPLAVLLGWGCWAGAIFMAIFPPHDRWRGEILFSLVFAPLGCLLRFYLSVRLNGKIPSFPLGTFVANIFGTAMLGMAWDLAHAPIGGVIACQILQGIEDGFCGCLTTISTWVTELISLKRRHAYLYGAASIVVATATMIAIMGGQKWTGGVHGIQCVP</sequence>
<feature type="transmembrane region" description="Helical" evidence="10">
    <location>
        <begin position="422"/>
        <end position="441"/>
    </location>
</feature>
<evidence type="ECO:0000256" key="7">
    <source>
        <dbReference type="ARBA" id="ARBA00035120"/>
    </source>
</evidence>
<comment type="similarity">
    <text evidence="7">Belongs to the fluoride channel Fluc/FEX (TC 1.A.43) family.</text>
</comment>
<dbReference type="Proteomes" id="UP001338125">
    <property type="component" value="Unassembled WGS sequence"/>
</dbReference>
<dbReference type="PANTHER" id="PTHR28259:SF1">
    <property type="entry name" value="FLUORIDE EXPORT PROTEIN 1-RELATED"/>
    <property type="match status" value="1"/>
</dbReference>
<dbReference type="PANTHER" id="PTHR28259">
    <property type="entry name" value="FLUORIDE EXPORT PROTEIN 1-RELATED"/>
    <property type="match status" value="1"/>
</dbReference>
<feature type="transmembrane region" description="Helical" evidence="10">
    <location>
        <begin position="366"/>
        <end position="384"/>
    </location>
</feature>
<feature type="transmembrane region" description="Helical" evidence="10">
    <location>
        <begin position="167"/>
        <end position="187"/>
    </location>
</feature>
<gene>
    <name evidence="11" type="ORF">PT974_05078</name>
</gene>
<reference evidence="11 12" key="1">
    <citation type="submission" date="2024-01" db="EMBL/GenBank/DDBJ databases">
        <title>Complete genome of Cladobotryum mycophilum ATHUM6906.</title>
        <authorList>
            <person name="Christinaki A.C."/>
            <person name="Myridakis A.I."/>
            <person name="Kouvelis V.N."/>
        </authorList>
    </citation>
    <scope>NUCLEOTIDE SEQUENCE [LARGE SCALE GENOMIC DNA]</scope>
    <source>
        <strain evidence="11 12">ATHUM6906</strain>
    </source>
</reference>
<keyword evidence="12" id="KW-1185">Reference proteome</keyword>
<accession>A0ABR0SQZ2</accession>
<dbReference type="EMBL" id="JAVFKD010000010">
    <property type="protein sequence ID" value="KAK5994599.1"/>
    <property type="molecule type" value="Genomic_DNA"/>
</dbReference>
<keyword evidence="6 10" id="KW-0472">Membrane</keyword>
<comment type="function">
    <text evidence="1">Fluoride channel required for the rapid expulsion of cytoplasmic fluoride.</text>
</comment>
<feature type="compositionally biased region" description="Low complexity" evidence="9">
    <location>
        <begin position="17"/>
        <end position="36"/>
    </location>
</feature>
<evidence type="ECO:0000313" key="11">
    <source>
        <dbReference type="EMBL" id="KAK5994599.1"/>
    </source>
</evidence>
<feature type="transmembrane region" description="Helical" evidence="10">
    <location>
        <begin position="390"/>
        <end position="410"/>
    </location>
</feature>
<feature type="transmembrane region" description="Helical" evidence="10">
    <location>
        <begin position="319"/>
        <end position="345"/>
    </location>
</feature>
<evidence type="ECO:0000256" key="4">
    <source>
        <dbReference type="ARBA" id="ARBA00022692"/>
    </source>
</evidence>
<comment type="catalytic activity">
    <reaction evidence="8">
        <text>fluoride(in) = fluoride(out)</text>
        <dbReference type="Rhea" id="RHEA:76159"/>
        <dbReference type="ChEBI" id="CHEBI:17051"/>
    </reaction>
    <physiologicalReaction direction="left-to-right" evidence="8">
        <dbReference type="Rhea" id="RHEA:76160"/>
    </physiologicalReaction>
</comment>
<evidence type="ECO:0000256" key="2">
    <source>
        <dbReference type="ARBA" id="ARBA00004651"/>
    </source>
</evidence>
<dbReference type="InterPro" id="IPR003691">
    <property type="entry name" value="FluC"/>
</dbReference>
<feature type="transmembrane region" description="Helical" evidence="10">
    <location>
        <begin position="486"/>
        <end position="505"/>
    </location>
</feature>
<evidence type="ECO:0000256" key="10">
    <source>
        <dbReference type="SAM" id="Phobius"/>
    </source>
</evidence>
<evidence type="ECO:0000256" key="8">
    <source>
        <dbReference type="ARBA" id="ARBA00035585"/>
    </source>
</evidence>
<comment type="caution">
    <text evidence="11">The sequence shown here is derived from an EMBL/GenBank/DDBJ whole genome shotgun (WGS) entry which is preliminary data.</text>
</comment>
<name>A0ABR0SQZ2_9HYPO</name>
<proteinExistence type="inferred from homology"/>
<keyword evidence="4 10" id="KW-0812">Transmembrane</keyword>
<keyword evidence="5 10" id="KW-1133">Transmembrane helix</keyword>
<dbReference type="Pfam" id="PF02537">
    <property type="entry name" value="CRCB"/>
    <property type="match status" value="2"/>
</dbReference>
<feature type="transmembrane region" description="Helical" evidence="10">
    <location>
        <begin position="269"/>
        <end position="290"/>
    </location>
</feature>
<evidence type="ECO:0000256" key="3">
    <source>
        <dbReference type="ARBA" id="ARBA00022475"/>
    </source>
</evidence>
<feature type="region of interest" description="Disordered" evidence="9">
    <location>
        <begin position="1"/>
        <end position="75"/>
    </location>
</feature>
<protein>
    <submittedName>
        <fullName evidence="11">Fluoride export protein 1</fullName>
    </submittedName>
</protein>
<feature type="transmembrane region" description="Helical" evidence="10">
    <location>
        <begin position="193"/>
        <end position="213"/>
    </location>
</feature>
<evidence type="ECO:0000256" key="6">
    <source>
        <dbReference type="ARBA" id="ARBA00023136"/>
    </source>
</evidence>
<evidence type="ECO:0000256" key="1">
    <source>
        <dbReference type="ARBA" id="ARBA00002598"/>
    </source>
</evidence>
<evidence type="ECO:0000313" key="12">
    <source>
        <dbReference type="Proteomes" id="UP001338125"/>
    </source>
</evidence>
<comment type="subcellular location">
    <subcellularLocation>
        <location evidence="2">Cell membrane</location>
        <topology evidence="2">Multi-pass membrane protein</topology>
    </subcellularLocation>
</comment>
<evidence type="ECO:0000256" key="5">
    <source>
        <dbReference type="ARBA" id="ARBA00022989"/>
    </source>
</evidence>
<feature type="compositionally biased region" description="Basic and acidic residues" evidence="9">
    <location>
        <begin position="1"/>
        <end position="10"/>
    </location>
</feature>
<evidence type="ECO:0000256" key="9">
    <source>
        <dbReference type="SAM" id="MobiDB-lite"/>
    </source>
</evidence>
<organism evidence="11 12">
    <name type="scientific">Cladobotryum mycophilum</name>
    <dbReference type="NCBI Taxonomy" id="491253"/>
    <lineage>
        <taxon>Eukaryota</taxon>
        <taxon>Fungi</taxon>
        <taxon>Dikarya</taxon>
        <taxon>Ascomycota</taxon>
        <taxon>Pezizomycotina</taxon>
        <taxon>Sordariomycetes</taxon>
        <taxon>Hypocreomycetidae</taxon>
        <taxon>Hypocreales</taxon>
        <taxon>Hypocreaceae</taxon>
        <taxon>Cladobotryum</taxon>
    </lineage>
</organism>
<keyword evidence="3" id="KW-1003">Cell membrane</keyword>
<feature type="region of interest" description="Disordered" evidence="9">
    <location>
        <begin position="116"/>
        <end position="141"/>
    </location>
</feature>